<feature type="non-terminal residue" evidence="1">
    <location>
        <position position="470"/>
    </location>
</feature>
<sequence length="470" mass="53264">MFFSCVRQRGGWNNNPSAAQFRQAYRKQLVHAGVQAPNSANVAADLEGESLTVSQGTINPALDAGDDQEGDDLAVVYGLGEGTLSEFTSEVVKYIGGFVSRQVTKTLSCPSCVSMLLDDSVTRVLITIRDNGGLVYPSELVCQLLQETEKIFRVATEVGTAQISATVLTILAYRAFYEKHAKSFQNQVHVNDEPMHAVALAKAVIKKYVTLRLRHLARTITARRRRFWVRPSWRFRNTEGQASALLPRLRARDEGYFRDFLRMPPSTFDTLLGLVGPKIERKVTPFREPISPHDRLAITLRFLANGDTFRSLSYNFLIDLQKYRSDPAQYQEYLKRATFNYRLSRTRRLIENSFGIMANRWRILRRAFKASEEITESVVKACVTLHNFLLKDSAHSRSAYSPPGYTDHEDWEGKLIDGEWKNDRSGQPGLRDLAGVGLRPARTALAVRDQLASYFMNDGKVEWQDKIVTR</sequence>
<accession>A0AC60QBW8</accession>
<comment type="caution">
    <text evidence="1">The sequence shown here is derived from an EMBL/GenBank/DDBJ whole genome shotgun (WGS) entry which is preliminary data.</text>
</comment>
<dbReference type="EMBL" id="JABSTQ010009221">
    <property type="protein sequence ID" value="KAG0431463.1"/>
    <property type="molecule type" value="Genomic_DNA"/>
</dbReference>
<evidence type="ECO:0000313" key="1">
    <source>
        <dbReference type="EMBL" id="KAG0431463.1"/>
    </source>
</evidence>
<protein>
    <submittedName>
        <fullName evidence="1">Uncharacterized protein</fullName>
    </submittedName>
</protein>
<organism evidence="1 2">
    <name type="scientific">Ixodes persulcatus</name>
    <name type="common">Taiga tick</name>
    <dbReference type="NCBI Taxonomy" id="34615"/>
    <lineage>
        <taxon>Eukaryota</taxon>
        <taxon>Metazoa</taxon>
        <taxon>Ecdysozoa</taxon>
        <taxon>Arthropoda</taxon>
        <taxon>Chelicerata</taxon>
        <taxon>Arachnida</taxon>
        <taxon>Acari</taxon>
        <taxon>Parasitiformes</taxon>
        <taxon>Ixodida</taxon>
        <taxon>Ixodoidea</taxon>
        <taxon>Ixodidae</taxon>
        <taxon>Ixodinae</taxon>
        <taxon>Ixodes</taxon>
    </lineage>
</organism>
<evidence type="ECO:0000313" key="2">
    <source>
        <dbReference type="Proteomes" id="UP000805193"/>
    </source>
</evidence>
<proteinExistence type="predicted"/>
<name>A0AC60QBW8_IXOPE</name>
<reference evidence="1 2" key="1">
    <citation type="journal article" date="2020" name="Cell">
        <title>Large-Scale Comparative Analyses of Tick Genomes Elucidate Their Genetic Diversity and Vector Capacities.</title>
        <authorList>
            <consortium name="Tick Genome and Microbiome Consortium (TIGMIC)"/>
            <person name="Jia N."/>
            <person name="Wang J."/>
            <person name="Shi W."/>
            <person name="Du L."/>
            <person name="Sun Y."/>
            <person name="Zhan W."/>
            <person name="Jiang J.F."/>
            <person name="Wang Q."/>
            <person name="Zhang B."/>
            <person name="Ji P."/>
            <person name="Bell-Sakyi L."/>
            <person name="Cui X.M."/>
            <person name="Yuan T.T."/>
            <person name="Jiang B.G."/>
            <person name="Yang W.F."/>
            <person name="Lam T.T."/>
            <person name="Chang Q.C."/>
            <person name="Ding S.J."/>
            <person name="Wang X.J."/>
            <person name="Zhu J.G."/>
            <person name="Ruan X.D."/>
            <person name="Zhao L."/>
            <person name="Wei J.T."/>
            <person name="Ye R.Z."/>
            <person name="Que T.C."/>
            <person name="Du C.H."/>
            <person name="Zhou Y.H."/>
            <person name="Cheng J.X."/>
            <person name="Dai P.F."/>
            <person name="Guo W.B."/>
            <person name="Han X.H."/>
            <person name="Huang E.J."/>
            <person name="Li L.F."/>
            <person name="Wei W."/>
            <person name="Gao Y.C."/>
            <person name="Liu J.Z."/>
            <person name="Shao H.Z."/>
            <person name="Wang X."/>
            <person name="Wang C.C."/>
            <person name="Yang T.C."/>
            <person name="Huo Q.B."/>
            <person name="Li W."/>
            <person name="Chen H.Y."/>
            <person name="Chen S.E."/>
            <person name="Zhou L.G."/>
            <person name="Ni X.B."/>
            <person name="Tian J.H."/>
            <person name="Sheng Y."/>
            <person name="Liu T."/>
            <person name="Pan Y.S."/>
            <person name="Xia L.Y."/>
            <person name="Li J."/>
            <person name="Zhao F."/>
            <person name="Cao W.C."/>
        </authorList>
    </citation>
    <scope>NUCLEOTIDE SEQUENCE [LARGE SCALE GENOMIC DNA]</scope>
    <source>
        <strain evidence="1">Iper-2018</strain>
    </source>
</reference>
<dbReference type="Proteomes" id="UP000805193">
    <property type="component" value="Unassembled WGS sequence"/>
</dbReference>
<gene>
    <name evidence="1" type="ORF">HPB47_021782</name>
</gene>
<keyword evidence="2" id="KW-1185">Reference proteome</keyword>